<protein>
    <submittedName>
        <fullName evidence="1">Uncharacterized protein</fullName>
    </submittedName>
</protein>
<name>A0AC59ZYW1_RANTA</name>
<reference evidence="1" key="1">
    <citation type="submission" date="2023-05" db="EMBL/GenBank/DDBJ databases">
        <authorList>
            <consortium name="ELIXIR-Norway"/>
        </authorList>
    </citation>
    <scope>NUCLEOTIDE SEQUENCE</scope>
</reference>
<sequence length="99" mass="10662">MSQLFASGGHRRYLNHFTFLTRPMNIQTCEDFVTAPGLSLCWVHVPAGLVVKGKLFHGPLGDPEDGGPLHPKGSLNSVVGKVVRRGVVRGTGCKLHSLC</sequence>
<accession>A0AC59ZYW1</accession>
<evidence type="ECO:0000313" key="2">
    <source>
        <dbReference type="Proteomes" id="UP001162501"/>
    </source>
</evidence>
<evidence type="ECO:0000313" key="1">
    <source>
        <dbReference type="EMBL" id="CAN0536656.1"/>
    </source>
</evidence>
<reference evidence="1" key="2">
    <citation type="submission" date="2025-03" db="EMBL/GenBank/DDBJ databases">
        <authorList>
            <consortium name="ELIXIR-Norway"/>
            <consortium name="Elixir Norway"/>
        </authorList>
    </citation>
    <scope>NUCLEOTIDE SEQUENCE</scope>
</reference>
<gene>
    <name evidence="1" type="ORF">MRATA1EN22A_LOCUS24814</name>
</gene>
<dbReference type="EMBL" id="OX596090">
    <property type="protein sequence ID" value="CAN0536656.1"/>
    <property type="molecule type" value="Genomic_DNA"/>
</dbReference>
<proteinExistence type="predicted"/>
<organism evidence="1 2">
    <name type="scientific">Rangifer tarandus platyrhynchus</name>
    <name type="common">Svalbard reindeer</name>
    <dbReference type="NCBI Taxonomy" id="3082113"/>
    <lineage>
        <taxon>Eukaryota</taxon>
        <taxon>Metazoa</taxon>
        <taxon>Chordata</taxon>
        <taxon>Craniata</taxon>
        <taxon>Vertebrata</taxon>
        <taxon>Euteleostomi</taxon>
        <taxon>Mammalia</taxon>
        <taxon>Eutheria</taxon>
        <taxon>Laurasiatheria</taxon>
        <taxon>Artiodactyla</taxon>
        <taxon>Ruminantia</taxon>
        <taxon>Pecora</taxon>
        <taxon>Cervidae</taxon>
        <taxon>Odocoileinae</taxon>
        <taxon>Rangifer</taxon>
    </lineage>
</organism>
<dbReference type="Proteomes" id="UP001162501">
    <property type="component" value="Chromosome 6"/>
</dbReference>